<dbReference type="RefSeq" id="XP_001025959.2">
    <property type="nucleotide sequence ID" value="XM_001025959.2"/>
</dbReference>
<reference evidence="2" key="1">
    <citation type="journal article" date="2006" name="PLoS Biol.">
        <title>Macronuclear genome sequence of the ciliate Tetrahymena thermophila, a model eukaryote.</title>
        <authorList>
            <person name="Eisen J.A."/>
            <person name="Coyne R.S."/>
            <person name="Wu M."/>
            <person name="Wu D."/>
            <person name="Thiagarajan M."/>
            <person name="Wortman J.R."/>
            <person name="Badger J.H."/>
            <person name="Ren Q."/>
            <person name="Amedeo P."/>
            <person name="Jones K.M."/>
            <person name="Tallon L.J."/>
            <person name="Delcher A.L."/>
            <person name="Salzberg S.L."/>
            <person name="Silva J.C."/>
            <person name="Haas B.J."/>
            <person name="Majoros W.H."/>
            <person name="Farzad M."/>
            <person name="Carlton J.M."/>
            <person name="Smith R.K. Jr."/>
            <person name="Garg J."/>
            <person name="Pearlman R.E."/>
            <person name="Karrer K.M."/>
            <person name="Sun L."/>
            <person name="Manning G."/>
            <person name="Elde N.C."/>
            <person name="Turkewitz A.P."/>
            <person name="Asai D.J."/>
            <person name="Wilkes D.E."/>
            <person name="Wang Y."/>
            <person name="Cai H."/>
            <person name="Collins K."/>
            <person name="Stewart B.A."/>
            <person name="Lee S.R."/>
            <person name="Wilamowska K."/>
            <person name="Weinberg Z."/>
            <person name="Ruzzo W.L."/>
            <person name="Wloga D."/>
            <person name="Gaertig J."/>
            <person name="Frankel J."/>
            <person name="Tsao C.-C."/>
            <person name="Gorovsky M.A."/>
            <person name="Keeling P.J."/>
            <person name="Waller R.F."/>
            <person name="Patron N.J."/>
            <person name="Cherry J.M."/>
            <person name="Stover N.A."/>
            <person name="Krieger C.J."/>
            <person name="del Toro C."/>
            <person name="Ryder H.F."/>
            <person name="Williamson S.C."/>
            <person name="Barbeau R.A."/>
            <person name="Hamilton E.P."/>
            <person name="Orias E."/>
        </authorList>
    </citation>
    <scope>NUCLEOTIDE SEQUENCE [LARGE SCALE GENOMIC DNA]</scope>
    <source>
        <strain evidence="2">SB210</strain>
    </source>
</reference>
<dbReference type="InParanoid" id="Q24D75"/>
<organism evidence="1 2">
    <name type="scientific">Tetrahymena thermophila (strain SB210)</name>
    <dbReference type="NCBI Taxonomy" id="312017"/>
    <lineage>
        <taxon>Eukaryota</taxon>
        <taxon>Sar</taxon>
        <taxon>Alveolata</taxon>
        <taxon>Ciliophora</taxon>
        <taxon>Intramacronucleata</taxon>
        <taxon>Oligohymenophorea</taxon>
        <taxon>Hymenostomatida</taxon>
        <taxon>Tetrahymenina</taxon>
        <taxon>Tetrahymenidae</taxon>
        <taxon>Tetrahymena</taxon>
    </lineage>
</organism>
<dbReference type="KEGG" id="tet:TTHERM_01104840"/>
<keyword evidence="2" id="KW-1185">Reference proteome</keyword>
<dbReference type="Pfam" id="PF14536">
    <property type="entry name" value="DUF4441"/>
    <property type="match status" value="1"/>
</dbReference>
<evidence type="ECO:0000313" key="2">
    <source>
        <dbReference type="Proteomes" id="UP000009168"/>
    </source>
</evidence>
<sequence>MISKRKKLALIKSNYQFTNIHNSYLQHIEKMNQLKSASSSQEIKIQKIVKNELNQIKCLQQSSNNNQPQHVLQEKYFDFDDHSFFSEDSKQKQNSYHDDQINNSKNVGETESCFSYYHEGQENNNDLVLKLDKIDKNNISKNIIKAFFKYLLNKNNDLLIDFALSGAQPAYAHKLAKNFINSYNYNNSSLHKLIYHPKYGKAFEFYLTFEAEQWLSNSKVKQKQAHLIFIDYLKLCCCNPEYSNHLISYKKTKKSLFNDRQ</sequence>
<dbReference type="InterPro" id="IPR028008">
    <property type="entry name" value="DUF4441"/>
</dbReference>
<dbReference type="AlphaFoldDB" id="Q24D75"/>
<evidence type="ECO:0000313" key="1">
    <source>
        <dbReference type="EMBL" id="EAS05714.2"/>
    </source>
</evidence>
<dbReference type="Proteomes" id="UP000009168">
    <property type="component" value="Unassembled WGS sequence"/>
</dbReference>
<proteinExistence type="predicted"/>
<dbReference type="GeneID" id="7846968"/>
<dbReference type="EMBL" id="GG662332">
    <property type="protein sequence ID" value="EAS05714.2"/>
    <property type="molecule type" value="Genomic_DNA"/>
</dbReference>
<protein>
    <submittedName>
        <fullName evidence="1">Uncharacterized protein</fullName>
    </submittedName>
</protein>
<dbReference type="HOGENOM" id="CLU_104844_1_0_1"/>
<name>Q24D75_TETTS</name>
<gene>
    <name evidence="1" type="ORF">TTHERM_01104840</name>
</gene>
<accession>Q24D75</accession>